<keyword evidence="3 10" id="KW-0732">Signal</keyword>
<feature type="active site" description="Charge relay system" evidence="7">
    <location>
        <position position="220"/>
    </location>
</feature>
<dbReference type="CDD" id="cd04059">
    <property type="entry name" value="Peptidases_S8_Protein_convertases_Kexins_Furin-like"/>
    <property type="match status" value="1"/>
</dbReference>
<gene>
    <name evidence="12" type="primary">KEX2</name>
    <name evidence="12" type="ORF">Cpir12675_003107</name>
</gene>
<protein>
    <submittedName>
        <fullName evidence="12">Pheromone processing endoprotease</fullName>
        <ecNumber evidence="12">3.4.21.61</ecNumber>
    </submittedName>
</protein>
<keyword evidence="9" id="KW-1133">Transmembrane helix</keyword>
<dbReference type="GO" id="GO:0004252">
    <property type="term" value="F:serine-type endopeptidase activity"/>
    <property type="evidence" value="ECO:0007669"/>
    <property type="project" value="UniProtKB-EC"/>
</dbReference>
<name>A0ABR3Z8C0_9PEZI</name>
<evidence type="ECO:0000259" key="11">
    <source>
        <dbReference type="PROSITE" id="PS51829"/>
    </source>
</evidence>
<feature type="compositionally biased region" description="Acidic residues" evidence="8">
    <location>
        <begin position="869"/>
        <end position="881"/>
    </location>
</feature>
<dbReference type="PROSITE" id="PS00137">
    <property type="entry name" value="SUBTILASE_HIS"/>
    <property type="match status" value="1"/>
</dbReference>
<dbReference type="InterPro" id="IPR015500">
    <property type="entry name" value="Peptidase_S8_subtilisin-rel"/>
</dbReference>
<feature type="chain" id="PRO_5047090376" evidence="10">
    <location>
        <begin position="21"/>
        <end position="903"/>
    </location>
</feature>
<dbReference type="PROSITE" id="PS00138">
    <property type="entry name" value="SUBTILASE_SER"/>
    <property type="match status" value="1"/>
</dbReference>
<dbReference type="EMBL" id="JAWDJO010000068">
    <property type="protein sequence ID" value="KAL1895774.1"/>
    <property type="molecule type" value="Genomic_DNA"/>
</dbReference>
<feature type="region of interest" description="Disordered" evidence="8">
    <location>
        <begin position="239"/>
        <end position="258"/>
    </location>
</feature>
<evidence type="ECO:0000256" key="6">
    <source>
        <dbReference type="ARBA" id="ARBA00022837"/>
    </source>
</evidence>
<keyword evidence="5 7" id="KW-0720">Serine protease</keyword>
<keyword evidence="2 7" id="KW-0645">Protease</keyword>
<feature type="compositionally biased region" description="Low complexity" evidence="8">
    <location>
        <begin position="720"/>
        <end position="730"/>
    </location>
</feature>
<feature type="domain" description="P/Homo B" evidence="11">
    <location>
        <begin position="507"/>
        <end position="642"/>
    </location>
</feature>
<evidence type="ECO:0000256" key="1">
    <source>
        <dbReference type="ARBA" id="ARBA00005325"/>
    </source>
</evidence>
<keyword evidence="9" id="KW-0812">Transmembrane</keyword>
<evidence type="ECO:0000256" key="9">
    <source>
        <dbReference type="SAM" id="Phobius"/>
    </source>
</evidence>
<feature type="compositionally biased region" description="Polar residues" evidence="8">
    <location>
        <begin position="134"/>
        <end position="144"/>
    </location>
</feature>
<organism evidence="12 13">
    <name type="scientific">Ceratocystis pirilliformis</name>
    <dbReference type="NCBI Taxonomy" id="259994"/>
    <lineage>
        <taxon>Eukaryota</taxon>
        <taxon>Fungi</taxon>
        <taxon>Dikarya</taxon>
        <taxon>Ascomycota</taxon>
        <taxon>Pezizomycotina</taxon>
        <taxon>Sordariomycetes</taxon>
        <taxon>Hypocreomycetidae</taxon>
        <taxon>Microascales</taxon>
        <taxon>Ceratocystidaceae</taxon>
        <taxon>Ceratocystis</taxon>
    </lineage>
</organism>
<reference evidence="12 13" key="1">
    <citation type="journal article" date="2024" name="IMA Fungus">
        <title>IMA Genome - F19 : A genome assembly and annotation guide to empower mycologists, including annotated draft genome sequences of Ceratocystis pirilliformis, Diaporthe australafricana, Fusarium ophioides, Paecilomyces lecythidis, and Sporothrix stenoceras.</title>
        <authorList>
            <person name="Aylward J."/>
            <person name="Wilson A.M."/>
            <person name="Visagie C.M."/>
            <person name="Spraker J."/>
            <person name="Barnes I."/>
            <person name="Buitendag C."/>
            <person name="Ceriani C."/>
            <person name="Del Mar Angel L."/>
            <person name="du Plessis D."/>
            <person name="Fuchs T."/>
            <person name="Gasser K."/>
            <person name="Kramer D."/>
            <person name="Li W."/>
            <person name="Munsamy K."/>
            <person name="Piso A."/>
            <person name="Price J.L."/>
            <person name="Sonnekus B."/>
            <person name="Thomas C."/>
            <person name="van der Nest A."/>
            <person name="van Dijk A."/>
            <person name="van Heerden A."/>
            <person name="van Vuuren N."/>
            <person name="Yilmaz N."/>
            <person name="Duong T.A."/>
            <person name="van der Merwe N.A."/>
            <person name="Wingfield M.J."/>
            <person name="Wingfield B.D."/>
        </authorList>
    </citation>
    <scope>NUCLEOTIDE SEQUENCE [LARGE SCALE GENOMIC DNA]</scope>
    <source>
        <strain evidence="12 13">CMW 12675</strain>
    </source>
</reference>
<dbReference type="Proteomes" id="UP001583280">
    <property type="component" value="Unassembled WGS sequence"/>
</dbReference>
<feature type="active site" description="Charge relay system" evidence="7">
    <location>
        <position position="430"/>
    </location>
</feature>
<evidence type="ECO:0000256" key="4">
    <source>
        <dbReference type="ARBA" id="ARBA00022801"/>
    </source>
</evidence>
<feature type="compositionally biased region" description="Basic and acidic residues" evidence="8">
    <location>
        <begin position="242"/>
        <end position="258"/>
    </location>
</feature>
<evidence type="ECO:0000256" key="8">
    <source>
        <dbReference type="SAM" id="MobiDB-lite"/>
    </source>
</evidence>
<feature type="region of interest" description="Disordered" evidence="8">
    <location>
        <begin position="795"/>
        <end position="903"/>
    </location>
</feature>
<keyword evidence="4 7" id="KW-0378">Hydrolase</keyword>
<feature type="compositionally biased region" description="Low complexity" evidence="8">
    <location>
        <begin position="669"/>
        <end position="684"/>
    </location>
</feature>
<dbReference type="EC" id="3.4.21.61" evidence="12"/>
<keyword evidence="6" id="KW-0106">Calcium</keyword>
<feature type="active site" description="Charge relay system" evidence="7">
    <location>
        <position position="258"/>
    </location>
</feature>
<evidence type="ECO:0000256" key="5">
    <source>
        <dbReference type="ARBA" id="ARBA00022825"/>
    </source>
</evidence>
<evidence type="ECO:0000256" key="3">
    <source>
        <dbReference type="ARBA" id="ARBA00022729"/>
    </source>
</evidence>
<dbReference type="Gene3D" id="2.60.120.260">
    <property type="entry name" value="Galactose-binding domain-like"/>
    <property type="match status" value="1"/>
</dbReference>
<feature type="signal peptide" evidence="10">
    <location>
        <begin position="1"/>
        <end position="20"/>
    </location>
</feature>
<dbReference type="Gene3D" id="3.40.50.200">
    <property type="entry name" value="Peptidase S8/S53 domain"/>
    <property type="match status" value="1"/>
</dbReference>
<dbReference type="InterPro" id="IPR002884">
    <property type="entry name" value="P_dom"/>
</dbReference>
<evidence type="ECO:0000313" key="13">
    <source>
        <dbReference type="Proteomes" id="UP001583280"/>
    </source>
</evidence>
<dbReference type="InterPro" id="IPR022398">
    <property type="entry name" value="Peptidase_S8_His-AS"/>
</dbReference>
<dbReference type="InterPro" id="IPR008979">
    <property type="entry name" value="Galactose-bd-like_sf"/>
</dbReference>
<feature type="compositionally biased region" description="Polar residues" evidence="8">
    <location>
        <begin position="700"/>
        <end position="719"/>
    </location>
</feature>
<feature type="region of interest" description="Disordered" evidence="8">
    <location>
        <begin position="668"/>
        <end position="730"/>
    </location>
</feature>
<comment type="similarity">
    <text evidence="1">Belongs to the peptidase S8 family. Furin subfamily.</text>
</comment>
<keyword evidence="13" id="KW-1185">Reference proteome</keyword>
<dbReference type="SUPFAM" id="SSF52743">
    <property type="entry name" value="Subtilisin-like"/>
    <property type="match status" value="1"/>
</dbReference>
<dbReference type="InterPro" id="IPR023828">
    <property type="entry name" value="Peptidase_S8_Ser-AS"/>
</dbReference>
<dbReference type="SUPFAM" id="SSF49785">
    <property type="entry name" value="Galactose-binding domain-like"/>
    <property type="match status" value="1"/>
</dbReference>
<keyword evidence="9" id="KW-0472">Membrane</keyword>
<sequence>MRLSSLVGLTAGLAPTIASATLLASRSVPNFDFESSDHYVLNLRSETDPYEVATILGLRYDGQLGALDNIHVFTGEKTDRDIVIDAVRRSKDRKRSLGEINALNNVRFVQKQKLKPKHEKRIIPPRPEGHVATPRTNPLTSRHYNSPGLGLSLARRNDDDEDADAKAKQADIIQKLNIQDPIFKDQWHLLNTKQLGHDVNVTDVWLEGVTGSGSIVAVVDDGLDMYSKDLKDNYYAEGSYDFNDRSPEPKPRLSDDHHGTRCAGEIAAVRNDVCGLGVAYNAKIAGLRILSKMISDADEAVAMTYDYENNQIYSCSWGPPDDGRSMEAPGVLIRQAMLKGIQDGRNGLGSIYVFASGNGAASDDNCNFDGYTNSIYSITVGAVDHNGDHPYYSEKCSANLAVTYSSGSGDAIHTTDVGVDSCYSGHGGTSAAAPLAAGILALVLQVRPDLGWRDMQWLVVLYSKEIHSEDEKLWQQTTIGRKYSHVYGYGALDTYSIVQAAKTWEKVKPQSWFFTPWQHVNKEIPQGSDGLVSEFEITEEMLKNANLERIEHVTITMNIKHERRGDLNADLISPSGVVSHISAPRRLDASSAGYDDWTFMSVVHWGEPGIGTWKIIIKDTIVNDKTGVWTDWHLKLWGECIDPDKATKLPMPTEEDDADHDKIETQIASVSTTSIPESTTSISEDLPTSVPTDHPDRPTKPSTSESGSFAPSPTFSGNATSSLPTSTSTTEASSWVDWLPSFGSSARVWIIGASVLIASFCAGLGVYFFLARRKRLANDSRNAYEFEPLQAATEDTHGLEKGASGRAGGNSAGRTRGGELYDAFAGGSDDEDEFDNAYRDRPQRAAGASVGVNSGTRSLDDEPLHTIGDDDDDDDNEDDDYQNNSSSAGDSDRENLLRGNNRT</sequence>
<dbReference type="PANTHER" id="PTHR42884:SF14">
    <property type="entry name" value="NEUROENDOCRINE CONVERTASE 1"/>
    <property type="match status" value="1"/>
</dbReference>
<dbReference type="InterPro" id="IPR000209">
    <property type="entry name" value="Peptidase_S8/S53_dom"/>
</dbReference>
<accession>A0ABR3Z8C0</accession>
<feature type="compositionally biased region" description="Basic and acidic residues" evidence="8">
    <location>
        <begin position="858"/>
        <end position="868"/>
    </location>
</feature>
<dbReference type="PANTHER" id="PTHR42884">
    <property type="entry name" value="PROPROTEIN CONVERTASE SUBTILISIN/KEXIN-RELATED"/>
    <property type="match status" value="1"/>
</dbReference>
<dbReference type="PROSITE" id="PS51892">
    <property type="entry name" value="SUBTILASE"/>
    <property type="match status" value="1"/>
</dbReference>
<dbReference type="Pfam" id="PF01483">
    <property type="entry name" value="P_proprotein"/>
    <property type="match status" value="1"/>
</dbReference>
<comment type="caution">
    <text evidence="12">The sequence shown here is derived from an EMBL/GenBank/DDBJ whole genome shotgun (WGS) entry which is preliminary data.</text>
</comment>
<evidence type="ECO:0000256" key="7">
    <source>
        <dbReference type="PROSITE-ProRule" id="PRU01240"/>
    </source>
</evidence>
<evidence type="ECO:0000256" key="2">
    <source>
        <dbReference type="ARBA" id="ARBA00022670"/>
    </source>
</evidence>
<dbReference type="PRINTS" id="PR00723">
    <property type="entry name" value="SUBTILISIN"/>
</dbReference>
<evidence type="ECO:0000256" key="10">
    <source>
        <dbReference type="SAM" id="SignalP"/>
    </source>
</evidence>
<dbReference type="InterPro" id="IPR036852">
    <property type="entry name" value="Peptidase_S8/S53_dom_sf"/>
</dbReference>
<dbReference type="InterPro" id="IPR034182">
    <property type="entry name" value="Kexin/furin"/>
</dbReference>
<feature type="transmembrane region" description="Helical" evidence="9">
    <location>
        <begin position="748"/>
        <end position="771"/>
    </location>
</feature>
<dbReference type="Pfam" id="PF00082">
    <property type="entry name" value="Peptidase_S8"/>
    <property type="match status" value="1"/>
</dbReference>
<dbReference type="PROSITE" id="PS51829">
    <property type="entry name" value="P_HOMO_B"/>
    <property type="match status" value="1"/>
</dbReference>
<evidence type="ECO:0000313" key="12">
    <source>
        <dbReference type="EMBL" id="KAL1895774.1"/>
    </source>
</evidence>
<feature type="region of interest" description="Disordered" evidence="8">
    <location>
        <begin position="116"/>
        <end position="146"/>
    </location>
</feature>
<proteinExistence type="inferred from homology"/>